<gene>
    <name evidence="1" type="ORF">M976_04437</name>
</gene>
<proteinExistence type="predicted"/>
<keyword evidence="2" id="KW-1185">Reference proteome</keyword>
<protein>
    <submittedName>
        <fullName evidence="1">Uncharacterized protein</fullName>
    </submittedName>
</protein>
<dbReference type="Proteomes" id="UP000078407">
    <property type="component" value="Unassembled WGS sequence"/>
</dbReference>
<organism evidence="1 2">
    <name type="scientific">Buttiauxella ferragutiae ATCC 51602</name>
    <dbReference type="NCBI Taxonomy" id="1354252"/>
    <lineage>
        <taxon>Bacteria</taxon>
        <taxon>Pseudomonadati</taxon>
        <taxon>Pseudomonadota</taxon>
        <taxon>Gammaproteobacteria</taxon>
        <taxon>Enterobacterales</taxon>
        <taxon>Enterobacteriaceae</taxon>
        <taxon>Buttiauxella</taxon>
    </lineage>
</organism>
<accession>A0ABX2W2C7</accession>
<dbReference type="RefSeq" id="WP_064548969.1">
    <property type="nucleotide sequence ID" value="NZ_LXEQ01000062.1"/>
</dbReference>
<reference evidence="1 2" key="1">
    <citation type="submission" date="2016-04" db="EMBL/GenBank/DDBJ databases">
        <title>ATOL: Assembling a taxonomically balanced genome-scale reconstruction of the evolutionary history of the Enterobacteriaceae.</title>
        <authorList>
            <person name="Plunkett G.III."/>
            <person name="Neeno-Eckwall E.C."/>
            <person name="Glasner J.D."/>
            <person name="Perna N.T."/>
        </authorList>
    </citation>
    <scope>NUCLEOTIDE SEQUENCE [LARGE SCALE GENOMIC DNA]</scope>
    <source>
        <strain evidence="1 2">ATCC 51602</strain>
    </source>
</reference>
<dbReference type="EMBL" id="LXEQ01000062">
    <property type="protein sequence ID" value="OAT24668.1"/>
    <property type="molecule type" value="Genomic_DNA"/>
</dbReference>
<comment type="caution">
    <text evidence="1">The sequence shown here is derived from an EMBL/GenBank/DDBJ whole genome shotgun (WGS) entry which is preliminary data.</text>
</comment>
<evidence type="ECO:0000313" key="1">
    <source>
        <dbReference type="EMBL" id="OAT24668.1"/>
    </source>
</evidence>
<sequence length="176" mass="19432">MAVANSNTFARPEITAAQSVIAGNIAALLKIPLSATHDLFQVVDICQRYADELIEVNNHAEYMALCGRLLAGLNVLKVVLKSPLPKHLIEQLTVNDNNYDEYRSPLSTDSETTCEYCCALTMVLLNQQITLDQQEQISELLFELLSMLAEDLKAPRFIRTTTGLAMIEGEAVPGIH</sequence>
<evidence type="ECO:0000313" key="2">
    <source>
        <dbReference type="Proteomes" id="UP000078407"/>
    </source>
</evidence>
<name>A0ABX2W2C7_9ENTR</name>